<evidence type="ECO:0000313" key="4">
    <source>
        <dbReference type="EMBL" id="RSM21056.1"/>
    </source>
</evidence>
<name>A0A428V3F7_9HYPO</name>
<accession>A0A428V3F7</accession>
<evidence type="ECO:0000256" key="1">
    <source>
        <dbReference type="ARBA" id="ARBA00006328"/>
    </source>
</evidence>
<dbReference type="InterPro" id="IPR036291">
    <property type="entry name" value="NAD(P)-bd_dom_sf"/>
</dbReference>
<dbReference type="SUPFAM" id="SSF51735">
    <property type="entry name" value="NAD(P)-binding Rossmann-fold domains"/>
    <property type="match status" value="1"/>
</dbReference>
<dbReference type="PANTHER" id="PTHR42748:SF31">
    <property type="entry name" value="NMRA-LIKE DOMAIN-CONTAINING PROTEIN-RELATED"/>
    <property type="match status" value="1"/>
</dbReference>
<dbReference type="GO" id="GO:0005634">
    <property type="term" value="C:nucleus"/>
    <property type="evidence" value="ECO:0007669"/>
    <property type="project" value="TreeGrafter"/>
</dbReference>
<evidence type="ECO:0000256" key="2">
    <source>
        <dbReference type="ARBA" id="ARBA00022857"/>
    </source>
</evidence>
<comment type="caution">
    <text evidence="4">The sequence shown here is derived from an EMBL/GenBank/DDBJ whole genome shotgun (WGS) entry which is preliminary data.</text>
</comment>
<evidence type="ECO:0000259" key="3">
    <source>
        <dbReference type="Pfam" id="PF05368"/>
    </source>
</evidence>
<sequence>MSKLLTVFGATGAQGGSVIQAVLADEVLSKEFKIRGITRDVSKPAAQALAQKGVEVVAADMSSKETLVDALKDSHTVFLVTTPDFLSGGSQELPHGKNVADVASDLGVKHLIYSSLLHVTETTEGRLKHVVHFDDKAEVERYIRSKDIPSTFVLPGYFMSNFTALQMIKKGDDGVYSLAYPVSDKAKFPLIDTPSDLGKYVVAAIRKQPEVLGKQILAAAGYYTPTQIVSEFEEVIGKPARFVPIDAATYKSFLPDPLAEEMLENHLFIEEPGYYNGKDLKESLDLLSSVGLQPTTWKEFLEAHKAEFRGPCYDHVSGEMKKNKEEIGDKQ</sequence>
<evidence type="ECO:0000313" key="5">
    <source>
        <dbReference type="Proteomes" id="UP000288429"/>
    </source>
</evidence>
<dbReference type="EMBL" id="NIZV01000001">
    <property type="protein sequence ID" value="RSM21056.1"/>
    <property type="molecule type" value="Genomic_DNA"/>
</dbReference>
<dbReference type="Gene3D" id="3.90.25.10">
    <property type="entry name" value="UDP-galactose 4-epimerase, domain 1"/>
    <property type="match status" value="1"/>
</dbReference>
<dbReference type="InterPro" id="IPR051164">
    <property type="entry name" value="NmrA-like_oxidored"/>
</dbReference>
<dbReference type="Gene3D" id="3.40.50.720">
    <property type="entry name" value="NAD(P)-binding Rossmann-like Domain"/>
    <property type="match status" value="1"/>
</dbReference>
<keyword evidence="5" id="KW-1185">Reference proteome</keyword>
<dbReference type="CDD" id="cd05251">
    <property type="entry name" value="NmrA_like_SDR_a"/>
    <property type="match status" value="1"/>
</dbReference>
<dbReference type="InterPro" id="IPR008030">
    <property type="entry name" value="NmrA-like"/>
</dbReference>
<organism evidence="4 5">
    <name type="scientific">Fusarium ambrosium</name>
    <dbReference type="NCBI Taxonomy" id="131363"/>
    <lineage>
        <taxon>Eukaryota</taxon>
        <taxon>Fungi</taxon>
        <taxon>Dikarya</taxon>
        <taxon>Ascomycota</taxon>
        <taxon>Pezizomycotina</taxon>
        <taxon>Sordariomycetes</taxon>
        <taxon>Hypocreomycetidae</taxon>
        <taxon>Hypocreales</taxon>
        <taxon>Nectriaceae</taxon>
        <taxon>Fusarium</taxon>
        <taxon>Fusarium solani species complex</taxon>
    </lineage>
</organism>
<keyword evidence="2" id="KW-0521">NADP</keyword>
<dbReference type="Pfam" id="PF05368">
    <property type="entry name" value="NmrA"/>
    <property type="match status" value="1"/>
</dbReference>
<proteinExistence type="inferred from homology"/>
<protein>
    <recommendedName>
        <fullName evidence="3">NmrA-like domain-containing protein</fullName>
    </recommendedName>
</protein>
<gene>
    <name evidence="4" type="ORF">CDV31_000104</name>
</gene>
<comment type="similarity">
    <text evidence="1">Belongs to the NmrA-type oxidoreductase family.</text>
</comment>
<feature type="domain" description="NmrA-like" evidence="3">
    <location>
        <begin position="1"/>
        <end position="301"/>
    </location>
</feature>
<reference evidence="4 5" key="1">
    <citation type="submission" date="2017-06" db="EMBL/GenBank/DDBJ databases">
        <title>Cmopartive genomic analysis of Ambrosia Fusariam Clade fungi.</title>
        <authorList>
            <person name="Stajich J.E."/>
            <person name="Carrillo J."/>
            <person name="Kijimoto T."/>
            <person name="Eskalen A."/>
            <person name="O'Donnell K."/>
            <person name="Kasson M."/>
        </authorList>
    </citation>
    <scope>NUCLEOTIDE SEQUENCE [LARGE SCALE GENOMIC DNA]</scope>
    <source>
        <strain evidence="4 5">NRRL 20438</strain>
    </source>
</reference>
<dbReference type="AlphaFoldDB" id="A0A428V3F7"/>
<dbReference type="PANTHER" id="PTHR42748">
    <property type="entry name" value="NITROGEN METABOLITE REPRESSION PROTEIN NMRA FAMILY MEMBER"/>
    <property type="match status" value="1"/>
</dbReference>
<dbReference type="Proteomes" id="UP000288429">
    <property type="component" value="Unassembled WGS sequence"/>
</dbReference>